<keyword evidence="4" id="KW-1185">Reference proteome</keyword>
<gene>
    <name evidence="3" type="ORF">ACFQVC_35620</name>
</gene>
<reference evidence="4" key="1">
    <citation type="journal article" date="2019" name="Int. J. Syst. Evol. Microbiol.">
        <title>The Global Catalogue of Microorganisms (GCM) 10K type strain sequencing project: providing services to taxonomists for standard genome sequencing and annotation.</title>
        <authorList>
            <consortium name="The Broad Institute Genomics Platform"/>
            <consortium name="The Broad Institute Genome Sequencing Center for Infectious Disease"/>
            <person name="Wu L."/>
            <person name="Ma J."/>
        </authorList>
    </citation>
    <scope>NUCLEOTIDE SEQUENCE [LARGE SCALE GENOMIC DNA]</scope>
    <source>
        <strain evidence="4">SYNS20</strain>
    </source>
</reference>
<feature type="domain" description="Peptidase C14 caspase" evidence="2">
    <location>
        <begin position="5"/>
        <end position="250"/>
    </location>
</feature>
<evidence type="ECO:0000313" key="3">
    <source>
        <dbReference type="EMBL" id="MFC7309528.1"/>
    </source>
</evidence>
<dbReference type="RefSeq" id="WP_381838526.1">
    <property type="nucleotide sequence ID" value="NZ_JBHTCF010000022.1"/>
</dbReference>
<keyword evidence="1" id="KW-0472">Membrane</keyword>
<dbReference type="InterPro" id="IPR029030">
    <property type="entry name" value="Caspase-like_dom_sf"/>
</dbReference>
<keyword evidence="1" id="KW-0812">Transmembrane</keyword>
<evidence type="ECO:0000256" key="1">
    <source>
        <dbReference type="SAM" id="Phobius"/>
    </source>
</evidence>
<dbReference type="InterPro" id="IPR011600">
    <property type="entry name" value="Pept_C14_caspase"/>
</dbReference>
<dbReference type="SUPFAM" id="SSF52129">
    <property type="entry name" value="Caspase-like"/>
    <property type="match status" value="1"/>
</dbReference>
<proteinExistence type="predicted"/>
<protein>
    <submittedName>
        <fullName evidence="3">Caspase domain-containing protein</fullName>
    </submittedName>
</protein>
<evidence type="ECO:0000313" key="4">
    <source>
        <dbReference type="Proteomes" id="UP001596523"/>
    </source>
</evidence>
<feature type="transmembrane region" description="Helical" evidence="1">
    <location>
        <begin position="301"/>
        <end position="323"/>
    </location>
</feature>
<organism evidence="3 4">
    <name type="scientific">Streptomyces monticola</name>
    <dbReference type="NCBI Taxonomy" id="2666263"/>
    <lineage>
        <taxon>Bacteria</taxon>
        <taxon>Bacillati</taxon>
        <taxon>Actinomycetota</taxon>
        <taxon>Actinomycetes</taxon>
        <taxon>Kitasatosporales</taxon>
        <taxon>Streptomycetaceae</taxon>
        <taxon>Streptomyces</taxon>
    </lineage>
</organism>
<keyword evidence="1" id="KW-1133">Transmembrane helix</keyword>
<sequence>MGRYRALLIGASDYEMRGVKSLAFIPGDLERLGAVLRGHGFDDVQVLAGREGGKQVSANFVNARVIGMLRRARRGDTVLILLSGHGVHARGQDYLVPEDIDEDVHPFESGCVPIDWRRHLDETPADHVVFLIDACREGIDQDSMGVSGVKEWGHQKISAALRRKVAYLYGCSPAQLSLFVRDHERVVDGRDHGTAPGESFSIFSRSVSDVVAARPKGSGLSLDAFMDAVQDRVTELHRAYGKKGQPQLVRVVTDIPVQGFHFLPGAGSDARPIAGPVVPDEAAMGVTGPARFRFRRPKVSWKLLVSWALASVVIAAGLGGYAWTQGRYFVAAKDGHVALYQGIDQKFLGIDLAHVERDYPDIDLNKLPTYQQNQVMGGIAVGSRAQALDRINALGDQVEVCRIVGDQGPEATSARRKLTEEQKRLAANCARKG</sequence>
<evidence type="ECO:0000259" key="2">
    <source>
        <dbReference type="Pfam" id="PF00656"/>
    </source>
</evidence>
<dbReference type="PANTHER" id="PTHR22576">
    <property type="entry name" value="MUCOSA ASSOCIATED LYMPHOID TISSUE LYMPHOMA TRANSLOCATION PROTEIN 1/PARACASPASE"/>
    <property type="match status" value="1"/>
</dbReference>
<dbReference type="Proteomes" id="UP001596523">
    <property type="component" value="Unassembled WGS sequence"/>
</dbReference>
<accession>A0ABW2JVW6</accession>
<dbReference type="Gene3D" id="3.40.50.1460">
    <property type="match status" value="1"/>
</dbReference>
<dbReference type="Pfam" id="PF00656">
    <property type="entry name" value="Peptidase_C14"/>
    <property type="match status" value="1"/>
</dbReference>
<dbReference type="PANTHER" id="PTHR22576:SF37">
    <property type="entry name" value="MUCOSA-ASSOCIATED LYMPHOID TISSUE LYMPHOMA TRANSLOCATION PROTEIN 1"/>
    <property type="match status" value="1"/>
</dbReference>
<dbReference type="EMBL" id="JBHTCF010000022">
    <property type="protein sequence ID" value="MFC7309528.1"/>
    <property type="molecule type" value="Genomic_DNA"/>
</dbReference>
<comment type="caution">
    <text evidence="3">The sequence shown here is derived from an EMBL/GenBank/DDBJ whole genome shotgun (WGS) entry which is preliminary data.</text>
</comment>
<name>A0ABW2JVW6_9ACTN</name>
<dbReference type="InterPro" id="IPR052039">
    <property type="entry name" value="Caspase-related_regulators"/>
</dbReference>